<evidence type="ECO:0000313" key="1">
    <source>
        <dbReference type="EMBL" id="SHO45981.1"/>
    </source>
</evidence>
<keyword evidence="2" id="KW-1185">Reference proteome</keyword>
<accession>A0A2H1EHC2</accession>
<dbReference type="Proteomes" id="UP000232412">
    <property type="component" value="Unassembled WGS sequence"/>
</dbReference>
<dbReference type="EMBL" id="FRFC01000003">
    <property type="protein sequence ID" value="SHO45981.1"/>
    <property type="molecule type" value="Genomic_DNA"/>
</dbReference>
<name>A0A2H1EHC2_9ARCH</name>
<protein>
    <submittedName>
        <fullName evidence="1">Uncharacterized protein</fullName>
    </submittedName>
</protein>
<dbReference type="AlphaFoldDB" id="A0A2H1EHC2"/>
<organism evidence="1 2">
    <name type="scientific">Nitrosotalea sinensis</name>
    <dbReference type="NCBI Taxonomy" id="1499975"/>
    <lineage>
        <taxon>Archaea</taxon>
        <taxon>Nitrososphaerota</taxon>
        <taxon>Nitrososphaeria</taxon>
        <taxon>Nitrosotaleales</taxon>
        <taxon>Nitrosotaleaceae</taxon>
        <taxon>Nitrosotalea</taxon>
    </lineage>
</organism>
<evidence type="ECO:0000313" key="2">
    <source>
        <dbReference type="Proteomes" id="UP000232412"/>
    </source>
</evidence>
<proteinExistence type="predicted"/>
<sequence length="77" mass="8705">MKKNYLIPIFSAFVILGITQVFAWAEYTPVIFVGDISQIYSSMPTFHGYTTEFLNSQEVKQVCLDASNDGVKLDYCP</sequence>
<reference evidence="2" key="1">
    <citation type="submission" date="2016-12" db="EMBL/GenBank/DDBJ databases">
        <authorList>
            <person name="Herbold C."/>
        </authorList>
    </citation>
    <scope>NUCLEOTIDE SEQUENCE [LARGE SCALE GENOMIC DNA]</scope>
</reference>
<dbReference type="RefSeq" id="WP_101009888.1">
    <property type="nucleotide sequence ID" value="NZ_FRFC01000003.1"/>
</dbReference>
<gene>
    <name evidence="1" type="ORF">NSIN_20844</name>
</gene>